<evidence type="ECO:0000256" key="7">
    <source>
        <dbReference type="ARBA" id="ARBA00022525"/>
    </source>
</evidence>
<comment type="similarity">
    <text evidence="5 14">Belongs to the metallophosphoesterase superfamily. Purple acid phosphatase family.</text>
</comment>
<keyword evidence="7" id="KW-0964">Secreted</keyword>
<reference evidence="19" key="1">
    <citation type="journal article" date="2019" name="Gigascience">
        <title>De novo genome assembly of the endangered Acer yangbiense, a plant species with extremely small populations endemic to Yunnan Province, China.</title>
        <authorList>
            <person name="Yang J."/>
            <person name="Wariss H.M."/>
            <person name="Tao L."/>
            <person name="Zhang R."/>
            <person name="Yun Q."/>
            <person name="Hollingsworth P."/>
            <person name="Dao Z."/>
            <person name="Luo G."/>
            <person name="Guo H."/>
            <person name="Ma Y."/>
            <person name="Sun W."/>
        </authorList>
    </citation>
    <scope>NUCLEOTIDE SEQUENCE [LARGE SCALE GENOMIC DNA]</scope>
    <source>
        <strain evidence="19">cv. br00</strain>
    </source>
</reference>
<evidence type="ECO:0000256" key="9">
    <source>
        <dbReference type="ARBA" id="ARBA00022729"/>
    </source>
</evidence>
<dbReference type="InterPro" id="IPR015914">
    <property type="entry name" value="PAPs_N"/>
</dbReference>
<dbReference type="Pfam" id="PF16656">
    <property type="entry name" value="Pur_ac_phosph_N"/>
    <property type="match status" value="1"/>
</dbReference>
<keyword evidence="9 14" id="KW-0732">Signal</keyword>
<dbReference type="SUPFAM" id="SSF49363">
    <property type="entry name" value="Purple acid phosphatase, N-terminal domain"/>
    <property type="match status" value="1"/>
</dbReference>
<gene>
    <name evidence="18" type="ORF">DKX38_003545</name>
</gene>
<sequence>MGFFNFILQVVAVLICSYSFVSFAVHGNKVGSNDIPSTLDGPFAPHTAPFDVSLRGNAVDLPDTDPRVRRRVKGFQPEQISVSLSTTYDSVWISWITGEFQISNHDKNITPLDPKSVASVVRYGTSRNPLNHEAKGYSLVYSQLYPFEGLQNYTSGIIHHARLTGLKPDKLYYYRCGDPSIGALSGVYSFKTMPVSSPNSYPKRIAVMGDLGLTYNTSTTINHVISNDPQLALLVGDVTYANLYLTNGTGSDCYSCAFPDSPIHETYQPRWDYWGRFMQPLVSKVPLMVVEGNHEIEKQVENQTFVAYSSRFAFPAKESGSSSTFYYSFNAGGIHFVMLGAYIAYHKSSDQYKWLERDLANVDRSITPWLVAVWHPPWYSSYNAHYREAECMMVAMEELLYSYAVDIVFNGHVHAYERSNRVYNYTLDPCGPVHIVVGDGGNREKMAVVHADEPGNCPDPTTTPDQHIGGFCAFNFTTGPAAGQFCWDKQPDYSAFRESSFGHGILEVKNQTWALWTWHRNQDSRSGIGDQIYIVRQPDKCPIRYTQTKRSFASI</sequence>
<dbReference type="InterPro" id="IPR041792">
    <property type="entry name" value="MPP_PAP"/>
</dbReference>
<keyword evidence="10 14" id="KW-0378">Hydrolase</keyword>
<evidence type="ECO:0000259" key="16">
    <source>
        <dbReference type="Pfam" id="PF14008"/>
    </source>
</evidence>
<dbReference type="SUPFAM" id="SSF56300">
    <property type="entry name" value="Metallo-dependent phosphatases"/>
    <property type="match status" value="1"/>
</dbReference>
<proteinExistence type="inferred from homology"/>
<feature type="domain" description="Purple acid phosphatase N-terminal" evidence="17">
    <location>
        <begin position="77"/>
        <end position="192"/>
    </location>
</feature>
<dbReference type="InterPro" id="IPR004843">
    <property type="entry name" value="Calcineurin-like_PHP"/>
</dbReference>
<dbReference type="Gene3D" id="3.60.21.10">
    <property type="match status" value="2"/>
</dbReference>
<comment type="cofactor">
    <cofactor evidence="2">
        <name>Zn(2+)</name>
        <dbReference type="ChEBI" id="CHEBI:29105"/>
    </cofactor>
</comment>
<evidence type="ECO:0000256" key="8">
    <source>
        <dbReference type="ARBA" id="ARBA00022723"/>
    </source>
</evidence>
<feature type="signal peptide" evidence="14">
    <location>
        <begin position="1"/>
        <end position="23"/>
    </location>
</feature>
<evidence type="ECO:0000256" key="13">
    <source>
        <dbReference type="ARBA" id="ARBA00023180"/>
    </source>
</evidence>
<protein>
    <recommendedName>
        <fullName evidence="14">Purple acid phosphatase</fullName>
        <ecNumber evidence="14">3.1.3.2</ecNumber>
    </recommendedName>
</protein>
<comment type="catalytic activity">
    <reaction evidence="1 14">
        <text>a phosphate monoester + H2O = an alcohol + phosphate</text>
        <dbReference type="Rhea" id="RHEA:15017"/>
        <dbReference type="ChEBI" id="CHEBI:15377"/>
        <dbReference type="ChEBI" id="CHEBI:30879"/>
        <dbReference type="ChEBI" id="CHEBI:43474"/>
        <dbReference type="ChEBI" id="CHEBI:67140"/>
        <dbReference type="EC" id="3.1.3.2"/>
    </reaction>
</comment>
<keyword evidence="19" id="KW-1185">Reference proteome</keyword>
<dbReference type="CDD" id="cd00839">
    <property type="entry name" value="MPP_PAPs"/>
    <property type="match status" value="1"/>
</dbReference>
<evidence type="ECO:0000256" key="12">
    <source>
        <dbReference type="ARBA" id="ARBA00023004"/>
    </source>
</evidence>
<evidence type="ECO:0000259" key="15">
    <source>
        <dbReference type="Pfam" id="PF00149"/>
    </source>
</evidence>
<dbReference type="EC" id="3.1.3.2" evidence="14"/>
<dbReference type="GO" id="GO:0003993">
    <property type="term" value="F:acid phosphatase activity"/>
    <property type="evidence" value="ECO:0007669"/>
    <property type="project" value="UniProtKB-EC"/>
</dbReference>
<dbReference type="FunFam" id="3.60.21.10:FF:000128">
    <property type="entry name" value="Purple acid phosphatase"/>
    <property type="match status" value="1"/>
</dbReference>
<dbReference type="EMBL" id="VDCV01000002">
    <property type="protein sequence ID" value="KAB5569752.1"/>
    <property type="molecule type" value="Genomic_DNA"/>
</dbReference>
<feature type="domain" description="Purple acid phosphatase C-terminal" evidence="16">
    <location>
        <begin position="485"/>
        <end position="524"/>
    </location>
</feature>
<accession>A0A5N5NR16</accession>
<evidence type="ECO:0000256" key="2">
    <source>
        <dbReference type="ARBA" id="ARBA00001947"/>
    </source>
</evidence>
<keyword evidence="8" id="KW-0479">Metal-binding</keyword>
<dbReference type="Proteomes" id="UP000326939">
    <property type="component" value="Chromosome 2"/>
</dbReference>
<comment type="subunit">
    <text evidence="6">Homodimer.</text>
</comment>
<dbReference type="Gene3D" id="2.60.40.380">
    <property type="entry name" value="Purple acid phosphatase-like, N-terminal"/>
    <property type="match status" value="1"/>
</dbReference>
<dbReference type="InterPro" id="IPR029052">
    <property type="entry name" value="Metallo-depent_PP-like"/>
</dbReference>
<organism evidence="18 19">
    <name type="scientific">Salix brachista</name>
    <dbReference type="NCBI Taxonomy" id="2182728"/>
    <lineage>
        <taxon>Eukaryota</taxon>
        <taxon>Viridiplantae</taxon>
        <taxon>Streptophyta</taxon>
        <taxon>Embryophyta</taxon>
        <taxon>Tracheophyta</taxon>
        <taxon>Spermatophyta</taxon>
        <taxon>Magnoliopsida</taxon>
        <taxon>eudicotyledons</taxon>
        <taxon>Gunneridae</taxon>
        <taxon>Pentapetalae</taxon>
        <taxon>rosids</taxon>
        <taxon>fabids</taxon>
        <taxon>Malpighiales</taxon>
        <taxon>Salicaceae</taxon>
        <taxon>Saliceae</taxon>
        <taxon>Salix</taxon>
    </lineage>
</organism>
<dbReference type="GO" id="GO:0046872">
    <property type="term" value="F:metal ion binding"/>
    <property type="evidence" value="ECO:0007669"/>
    <property type="project" value="UniProtKB-KW"/>
</dbReference>
<dbReference type="PANTHER" id="PTHR22953">
    <property type="entry name" value="ACID PHOSPHATASE RELATED"/>
    <property type="match status" value="1"/>
</dbReference>
<dbReference type="PANTHER" id="PTHR22953:SF96">
    <property type="entry name" value="PURPLE ACID PHOSPHATASE 15"/>
    <property type="match status" value="1"/>
</dbReference>
<evidence type="ECO:0000256" key="10">
    <source>
        <dbReference type="ARBA" id="ARBA00022801"/>
    </source>
</evidence>
<name>A0A5N5NR16_9ROSI</name>
<evidence type="ECO:0000256" key="4">
    <source>
        <dbReference type="ARBA" id="ARBA00004613"/>
    </source>
</evidence>
<dbReference type="AlphaFoldDB" id="A0A5N5NR16"/>
<evidence type="ECO:0000256" key="5">
    <source>
        <dbReference type="ARBA" id="ARBA00008723"/>
    </source>
</evidence>
<dbReference type="InterPro" id="IPR039331">
    <property type="entry name" value="PAPs-like"/>
</dbReference>
<comment type="caution">
    <text evidence="18">The sequence shown here is derived from an EMBL/GenBank/DDBJ whole genome shotgun (WGS) entry which is preliminary data.</text>
</comment>
<dbReference type="Pfam" id="PF14008">
    <property type="entry name" value="Metallophos_C"/>
    <property type="match status" value="1"/>
</dbReference>
<evidence type="ECO:0000313" key="18">
    <source>
        <dbReference type="EMBL" id="KAB5569752.1"/>
    </source>
</evidence>
<feature type="chain" id="PRO_5024468523" description="Purple acid phosphatase" evidence="14">
    <location>
        <begin position="24"/>
        <end position="555"/>
    </location>
</feature>
<evidence type="ECO:0000256" key="14">
    <source>
        <dbReference type="RuleBase" id="RU361203"/>
    </source>
</evidence>
<evidence type="ECO:0000256" key="11">
    <source>
        <dbReference type="ARBA" id="ARBA00022833"/>
    </source>
</evidence>
<evidence type="ECO:0000313" key="19">
    <source>
        <dbReference type="Proteomes" id="UP000326939"/>
    </source>
</evidence>
<dbReference type="GO" id="GO:0005576">
    <property type="term" value="C:extracellular region"/>
    <property type="evidence" value="ECO:0007669"/>
    <property type="project" value="UniProtKB-SubCell"/>
</dbReference>
<dbReference type="InterPro" id="IPR008963">
    <property type="entry name" value="Purple_acid_Pase-like_N"/>
</dbReference>
<keyword evidence="11" id="KW-0862">Zinc</keyword>
<feature type="domain" description="Calcineurin-like phosphoesterase" evidence="15">
    <location>
        <begin position="204"/>
        <end position="416"/>
    </location>
</feature>
<keyword evidence="12" id="KW-0408">Iron</keyword>
<dbReference type="Pfam" id="PF00149">
    <property type="entry name" value="Metallophos"/>
    <property type="match status" value="1"/>
</dbReference>
<comment type="cofactor">
    <cofactor evidence="3">
        <name>Fe cation</name>
        <dbReference type="ChEBI" id="CHEBI:24875"/>
    </cofactor>
</comment>
<evidence type="ECO:0000256" key="1">
    <source>
        <dbReference type="ARBA" id="ARBA00000032"/>
    </source>
</evidence>
<evidence type="ECO:0000256" key="3">
    <source>
        <dbReference type="ARBA" id="ARBA00001962"/>
    </source>
</evidence>
<dbReference type="InterPro" id="IPR025733">
    <property type="entry name" value="PAPs_C"/>
</dbReference>
<comment type="subcellular location">
    <subcellularLocation>
        <location evidence="4">Secreted</location>
    </subcellularLocation>
</comment>
<evidence type="ECO:0000256" key="6">
    <source>
        <dbReference type="ARBA" id="ARBA00011738"/>
    </source>
</evidence>
<evidence type="ECO:0000259" key="17">
    <source>
        <dbReference type="Pfam" id="PF16656"/>
    </source>
</evidence>
<keyword evidence="13" id="KW-0325">Glycoprotein</keyword>